<keyword evidence="12" id="KW-1185">Reference proteome</keyword>
<keyword evidence="8 9" id="KW-0472">Membrane</keyword>
<dbReference type="PANTHER" id="PTHR42982:SF1">
    <property type="entry name" value="SEC-INDEPENDENT PROTEIN TRANSLOCASE PROTEIN TATA"/>
    <property type="match status" value="1"/>
</dbReference>
<dbReference type="Proteomes" id="UP000779508">
    <property type="component" value="Unassembled WGS sequence"/>
</dbReference>
<dbReference type="InterPro" id="IPR006312">
    <property type="entry name" value="TatA/E"/>
</dbReference>
<keyword evidence="3 9" id="KW-1003">Cell membrane</keyword>
<dbReference type="Pfam" id="PF02416">
    <property type="entry name" value="TatA_B_E"/>
    <property type="match status" value="1"/>
</dbReference>
<evidence type="ECO:0000256" key="9">
    <source>
        <dbReference type="HAMAP-Rule" id="MF_00236"/>
    </source>
</evidence>
<dbReference type="NCBIfam" id="TIGR01411">
    <property type="entry name" value="tatAE"/>
    <property type="match status" value="1"/>
</dbReference>
<dbReference type="NCBIfam" id="NF011430">
    <property type="entry name" value="PRK14861.1"/>
    <property type="match status" value="1"/>
</dbReference>
<name>A0ABS6G3X8_9FIRM</name>
<comment type="subunit">
    <text evidence="9">Forms a complex with TatC.</text>
</comment>
<dbReference type="HAMAP" id="MF_00236">
    <property type="entry name" value="TatA_E"/>
    <property type="match status" value="1"/>
</dbReference>
<sequence length="68" mass="7597">MFGRLGTTELILILIIALVIFGPSKLPELGKALGKSLKEFKSHADKITENPEKETIEKSETLDKKEEE</sequence>
<feature type="region of interest" description="Disordered" evidence="10">
    <location>
        <begin position="44"/>
        <end position="68"/>
    </location>
</feature>
<evidence type="ECO:0000256" key="10">
    <source>
        <dbReference type="SAM" id="MobiDB-lite"/>
    </source>
</evidence>
<comment type="subcellular location">
    <subcellularLocation>
        <location evidence="1 9">Cell membrane</location>
        <topology evidence="1 9">Single-pass membrane protein</topology>
    </subcellularLocation>
</comment>
<organism evidence="11 12">
    <name type="scientific">Alkaliphilus flagellatus</name>
    <dbReference type="NCBI Taxonomy" id="2841507"/>
    <lineage>
        <taxon>Bacteria</taxon>
        <taxon>Bacillati</taxon>
        <taxon>Bacillota</taxon>
        <taxon>Clostridia</taxon>
        <taxon>Peptostreptococcales</taxon>
        <taxon>Natronincolaceae</taxon>
        <taxon>Alkaliphilus</taxon>
    </lineage>
</organism>
<dbReference type="InterPro" id="IPR003369">
    <property type="entry name" value="TatA/B/E"/>
</dbReference>
<evidence type="ECO:0000256" key="1">
    <source>
        <dbReference type="ARBA" id="ARBA00004162"/>
    </source>
</evidence>
<keyword evidence="7 9" id="KW-0811">Translocation</keyword>
<gene>
    <name evidence="9 11" type="primary">tatA</name>
    <name evidence="11" type="ORF">KQI88_12305</name>
</gene>
<dbReference type="PANTHER" id="PTHR42982">
    <property type="entry name" value="SEC-INDEPENDENT PROTEIN TRANSLOCASE PROTEIN TATA"/>
    <property type="match status" value="1"/>
</dbReference>
<keyword evidence="5 9" id="KW-0653">Protein transport</keyword>
<evidence type="ECO:0000256" key="3">
    <source>
        <dbReference type="ARBA" id="ARBA00022475"/>
    </source>
</evidence>
<evidence type="ECO:0000256" key="5">
    <source>
        <dbReference type="ARBA" id="ARBA00022927"/>
    </source>
</evidence>
<comment type="caution">
    <text evidence="11">The sequence shown here is derived from an EMBL/GenBank/DDBJ whole genome shotgun (WGS) entry which is preliminary data.</text>
</comment>
<comment type="function">
    <text evidence="9">Part of the twin-arginine translocation (Tat) system that transports large folded proteins containing a characteristic twin-arginine motif in their signal peptide across membranes. TatA could form the protein-conducting channel of the Tat system.</text>
</comment>
<dbReference type="RefSeq" id="WP_216417730.1">
    <property type="nucleotide sequence ID" value="NZ_JAHLQK010000004.1"/>
</dbReference>
<keyword evidence="6 9" id="KW-1133">Transmembrane helix</keyword>
<protein>
    <recommendedName>
        <fullName evidence="9">Sec-independent protein translocase protein TatA</fullName>
    </recommendedName>
</protein>
<dbReference type="EMBL" id="JAHLQK010000004">
    <property type="protein sequence ID" value="MBU5677195.1"/>
    <property type="molecule type" value="Genomic_DNA"/>
</dbReference>
<keyword evidence="2 9" id="KW-0813">Transport</keyword>
<proteinExistence type="inferred from homology"/>
<accession>A0ABS6G3X8</accession>
<evidence type="ECO:0000256" key="7">
    <source>
        <dbReference type="ARBA" id="ARBA00023010"/>
    </source>
</evidence>
<evidence type="ECO:0000256" key="4">
    <source>
        <dbReference type="ARBA" id="ARBA00022692"/>
    </source>
</evidence>
<keyword evidence="4 9" id="KW-0812">Transmembrane</keyword>
<evidence type="ECO:0000313" key="12">
    <source>
        <dbReference type="Proteomes" id="UP000779508"/>
    </source>
</evidence>
<comment type="similarity">
    <text evidence="9">Belongs to the TatA/E family.</text>
</comment>
<evidence type="ECO:0000256" key="2">
    <source>
        <dbReference type="ARBA" id="ARBA00022448"/>
    </source>
</evidence>
<reference evidence="11 12" key="1">
    <citation type="submission" date="2021-06" db="EMBL/GenBank/DDBJ databases">
        <authorList>
            <person name="Sun Q."/>
            <person name="Li D."/>
        </authorList>
    </citation>
    <scope>NUCLEOTIDE SEQUENCE [LARGE SCALE GENOMIC DNA]</scope>
    <source>
        <strain evidence="11 12">MSJ-5</strain>
    </source>
</reference>
<evidence type="ECO:0000313" key="11">
    <source>
        <dbReference type="EMBL" id="MBU5677195.1"/>
    </source>
</evidence>
<evidence type="ECO:0000256" key="8">
    <source>
        <dbReference type="ARBA" id="ARBA00023136"/>
    </source>
</evidence>
<evidence type="ECO:0000256" key="6">
    <source>
        <dbReference type="ARBA" id="ARBA00022989"/>
    </source>
</evidence>